<evidence type="ECO:0000256" key="1">
    <source>
        <dbReference type="SAM" id="SignalP"/>
    </source>
</evidence>
<keyword evidence="1" id="KW-0732">Signal</keyword>
<dbReference type="EMBL" id="JAWXYG010000001">
    <property type="protein sequence ID" value="KAK4284278.1"/>
    <property type="molecule type" value="Genomic_DNA"/>
</dbReference>
<proteinExistence type="predicted"/>
<feature type="chain" id="PRO_5042276812" evidence="1">
    <location>
        <begin position="28"/>
        <end position="81"/>
    </location>
</feature>
<gene>
    <name evidence="2" type="ORF">QN277_001133</name>
</gene>
<evidence type="ECO:0000313" key="3">
    <source>
        <dbReference type="Proteomes" id="UP001293593"/>
    </source>
</evidence>
<dbReference type="AlphaFoldDB" id="A0AAE1N6R0"/>
<feature type="signal peptide" evidence="1">
    <location>
        <begin position="1"/>
        <end position="27"/>
    </location>
</feature>
<protein>
    <submittedName>
        <fullName evidence="2">Uncharacterized protein</fullName>
    </submittedName>
</protein>
<sequence length="81" mass="8996">MRKAILIAFLIWVSTIFLFQLPCSTHARLLVEKTPVTPPTTNPNKPAVPCRPGIPYTQCLPPKAAAPKRPCPNPYERGCKK</sequence>
<name>A0AAE1N6R0_9FABA</name>
<keyword evidence="3" id="KW-1185">Reference proteome</keyword>
<organism evidence="2 3">
    <name type="scientific">Acacia crassicarpa</name>
    <name type="common">northern wattle</name>
    <dbReference type="NCBI Taxonomy" id="499986"/>
    <lineage>
        <taxon>Eukaryota</taxon>
        <taxon>Viridiplantae</taxon>
        <taxon>Streptophyta</taxon>
        <taxon>Embryophyta</taxon>
        <taxon>Tracheophyta</taxon>
        <taxon>Spermatophyta</taxon>
        <taxon>Magnoliopsida</taxon>
        <taxon>eudicotyledons</taxon>
        <taxon>Gunneridae</taxon>
        <taxon>Pentapetalae</taxon>
        <taxon>rosids</taxon>
        <taxon>fabids</taxon>
        <taxon>Fabales</taxon>
        <taxon>Fabaceae</taxon>
        <taxon>Caesalpinioideae</taxon>
        <taxon>mimosoid clade</taxon>
        <taxon>Acacieae</taxon>
        <taxon>Acacia</taxon>
    </lineage>
</organism>
<dbReference type="Proteomes" id="UP001293593">
    <property type="component" value="Unassembled WGS sequence"/>
</dbReference>
<evidence type="ECO:0000313" key="2">
    <source>
        <dbReference type="EMBL" id="KAK4284278.1"/>
    </source>
</evidence>
<reference evidence="2" key="1">
    <citation type="submission" date="2023-10" db="EMBL/GenBank/DDBJ databases">
        <title>Chromosome-level genome of the transformable northern wattle, Acacia crassicarpa.</title>
        <authorList>
            <person name="Massaro I."/>
            <person name="Sinha N.R."/>
            <person name="Poethig S."/>
            <person name="Leichty A.R."/>
        </authorList>
    </citation>
    <scope>NUCLEOTIDE SEQUENCE</scope>
    <source>
        <strain evidence="2">Acra3RX</strain>
        <tissue evidence="2">Leaf</tissue>
    </source>
</reference>
<accession>A0AAE1N6R0</accession>
<comment type="caution">
    <text evidence="2">The sequence shown here is derived from an EMBL/GenBank/DDBJ whole genome shotgun (WGS) entry which is preliminary data.</text>
</comment>